<keyword evidence="2" id="KW-1185">Reference proteome</keyword>
<evidence type="ECO:0000313" key="2">
    <source>
        <dbReference type="Proteomes" id="UP000789860"/>
    </source>
</evidence>
<dbReference type="Proteomes" id="UP000789860">
    <property type="component" value="Unassembled WGS sequence"/>
</dbReference>
<dbReference type="EMBL" id="CAJVPM010007282">
    <property type="protein sequence ID" value="CAG8544079.1"/>
    <property type="molecule type" value="Genomic_DNA"/>
</dbReference>
<reference evidence="1" key="1">
    <citation type="submission" date="2021-06" db="EMBL/GenBank/DDBJ databases">
        <authorList>
            <person name="Kallberg Y."/>
            <person name="Tangrot J."/>
            <person name="Rosling A."/>
        </authorList>
    </citation>
    <scope>NUCLEOTIDE SEQUENCE</scope>
    <source>
        <strain evidence="1">AU212A</strain>
    </source>
</reference>
<accession>A0ACA9LW45</accession>
<protein>
    <submittedName>
        <fullName evidence="1">7759_t:CDS:1</fullName>
    </submittedName>
</protein>
<sequence>MFRARALFDIARGKHMGSSISSAAENIPPQVYVRCTFCSQSIAHNLCIPGKNRRVTLPLLAQGAMYPKQKTTCCPVCSKSLPRCSICLLNLGTPTDNLREAIAKNLSSNDRPSGFDLWFTWCQSCRHGGHALHMSQWFEKHKICPVSECPCECPREI</sequence>
<organism evidence="1 2">
    <name type="scientific">Scutellospora calospora</name>
    <dbReference type="NCBI Taxonomy" id="85575"/>
    <lineage>
        <taxon>Eukaryota</taxon>
        <taxon>Fungi</taxon>
        <taxon>Fungi incertae sedis</taxon>
        <taxon>Mucoromycota</taxon>
        <taxon>Glomeromycotina</taxon>
        <taxon>Glomeromycetes</taxon>
        <taxon>Diversisporales</taxon>
        <taxon>Gigasporaceae</taxon>
        <taxon>Scutellospora</taxon>
    </lineage>
</organism>
<name>A0ACA9LW45_9GLOM</name>
<proteinExistence type="predicted"/>
<comment type="caution">
    <text evidence="1">The sequence shown here is derived from an EMBL/GenBank/DDBJ whole genome shotgun (WGS) entry which is preliminary data.</text>
</comment>
<gene>
    <name evidence="1" type="ORF">SCALOS_LOCUS4947</name>
</gene>
<evidence type="ECO:0000313" key="1">
    <source>
        <dbReference type="EMBL" id="CAG8544079.1"/>
    </source>
</evidence>